<proteinExistence type="predicted"/>
<dbReference type="PANTHER" id="PTHR34310">
    <property type="entry name" value="DUF427 DOMAIN PROTEIN (AFU_ORTHOLOGUE AFUA_3G02220)"/>
    <property type="match status" value="1"/>
</dbReference>
<dbReference type="InterPro" id="IPR007361">
    <property type="entry name" value="DUF427"/>
</dbReference>
<evidence type="ECO:0000259" key="1">
    <source>
        <dbReference type="Pfam" id="PF04248"/>
    </source>
</evidence>
<feature type="domain" description="DUF427" evidence="1">
    <location>
        <begin position="3"/>
        <end position="88"/>
    </location>
</feature>
<dbReference type="EMBL" id="KQ257457">
    <property type="protein sequence ID" value="KNC99642.1"/>
    <property type="molecule type" value="Genomic_DNA"/>
</dbReference>
<sequence length="94" mass="10633">MPQAEWNGVVLAQSDKYETVENNIYFPPDSIRKEYFKPSATHSTCPWKGVASYYTLVVNGKENKDAAWFYPDPKPAAKNIAGYIAFWKGVQVTP</sequence>
<dbReference type="OMA" id="ENNHYFP"/>
<dbReference type="VEuPathDB" id="FungiDB:SPPG_05025"/>
<reference evidence="2 3" key="1">
    <citation type="submission" date="2009-08" db="EMBL/GenBank/DDBJ databases">
        <title>The Genome Sequence of Spizellomyces punctatus strain DAOM BR117.</title>
        <authorList>
            <consortium name="The Broad Institute Genome Sequencing Platform"/>
            <person name="Russ C."/>
            <person name="Cuomo C."/>
            <person name="Shea T."/>
            <person name="Young S.K."/>
            <person name="Zeng Q."/>
            <person name="Koehrsen M."/>
            <person name="Haas B."/>
            <person name="Borodovsky M."/>
            <person name="Guigo R."/>
            <person name="Alvarado L."/>
            <person name="Berlin A."/>
            <person name="Bochicchio J."/>
            <person name="Borenstein D."/>
            <person name="Chapman S."/>
            <person name="Chen Z."/>
            <person name="Engels R."/>
            <person name="Freedman E."/>
            <person name="Gellesch M."/>
            <person name="Goldberg J."/>
            <person name="Griggs A."/>
            <person name="Gujja S."/>
            <person name="Heiman D."/>
            <person name="Hepburn T."/>
            <person name="Howarth C."/>
            <person name="Jen D."/>
            <person name="Larson L."/>
            <person name="Lewis B."/>
            <person name="Mehta T."/>
            <person name="Park D."/>
            <person name="Pearson M."/>
            <person name="Roberts A."/>
            <person name="Saif S."/>
            <person name="Shenoy N."/>
            <person name="Sisk P."/>
            <person name="Stolte C."/>
            <person name="Sykes S."/>
            <person name="Thomson T."/>
            <person name="Walk T."/>
            <person name="White J."/>
            <person name="Yandava C."/>
            <person name="Burger G."/>
            <person name="Gray M.W."/>
            <person name="Holland P.W.H."/>
            <person name="King N."/>
            <person name="Lang F.B.F."/>
            <person name="Roger A.J."/>
            <person name="Ruiz-Trillo I."/>
            <person name="Lander E."/>
            <person name="Nusbaum C."/>
        </authorList>
    </citation>
    <scope>NUCLEOTIDE SEQUENCE [LARGE SCALE GENOMIC DNA]</scope>
    <source>
        <strain evidence="2 3">DAOM BR117</strain>
    </source>
</reference>
<dbReference type="Pfam" id="PF04248">
    <property type="entry name" value="NTP_transf_9"/>
    <property type="match status" value="1"/>
</dbReference>
<name>A0A0L0HEX9_SPIPD</name>
<dbReference type="AlphaFoldDB" id="A0A0L0HEX9"/>
<dbReference type="Proteomes" id="UP000053201">
    <property type="component" value="Unassembled WGS sequence"/>
</dbReference>
<protein>
    <submittedName>
        <fullName evidence="2">DUF427-containing protein</fullName>
    </submittedName>
</protein>
<dbReference type="GeneID" id="27688444"/>
<dbReference type="eggNOG" id="ENOG502S7EG">
    <property type="taxonomic scope" value="Eukaryota"/>
</dbReference>
<evidence type="ECO:0000313" key="3">
    <source>
        <dbReference type="Proteomes" id="UP000053201"/>
    </source>
</evidence>
<evidence type="ECO:0000313" key="2">
    <source>
        <dbReference type="EMBL" id="KNC99642.1"/>
    </source>
</evidence>
<gene>
    <name evidence="2" type="ORF">SPPG_05025</name>
</gene>
<keyword evidence="3" id="KW-1185">Reference proteome</keyword>
<accession>A0A0L0HEX9</accession>
<organism evidence="2 3">
    <name type="scientific">Spizellomyces punctatus (strain DAOM BR117)</name>
    <dbReference type="NCBI Taxonomy" id="645134"/>
    <lineage>
        <taxon>Eukaryota</taxon>
        <taxon>Fungi</taxon>
        <taxon>Fungi incertae sedis</taxon>
        <taxon>Chytridiomycota</taxon>
        <taxon>Chytridiomycota incertae sedis</taxon>
        <taxon>Chytridiomycetes</taxon>
        <taxon>Spizellomycetales</taxon>
        <taxon>Spizellomycetaceae</taxon>
        <taxon>Spizellomyces</taxon>
    </lineage>
</organism>
<dbReference type="Gene3D" id="2.170.150.40">
    <property type="entry name" value="Domain of unknown function (DUF427)"/>
    <property type="match status" value="1"/>
</dbReference>
<dbReference type="PANTHER" id="PTHR34310:SF5">
    <property type="entry name" value="DUF427 DOMAIN PROTEIN (AFU_ORTHOLOGUE AFUA_3G02220)"/>
    <property type="match status" value="1"/>
</dbReference>
<dbReference type="RefSeq" id="XP_016607682.1">
    <property type="nucleotide sequence ID" value="XM_016753265.1"/>
</dbReference>
<dbReference type="OrthoDB" id="18996at2759"/>
<dbReference type="InParanoid" id="A0A0L0HEX9"/>
<dbReference type="InterPro" id="IPR038694">
    <property type="entry name" value="DUF427_sf"/>
</dbReference>